<dbReference type="RefSeq" id="WP_141445978.1">
    <property type="nucleotide sequence ID" value="NZ_CP041217.1"/>
</dbReference>
<evidence type="ECO:0000313" key="8">
    <source>
        <dbReference type="Proteomes" id="UP000316968"/>
    </source>
</evidence>
<dbReference type="InterPro" id="IPR029760">
    <property type="entry name" value="GPX_CS"/>
</dbReference>
<evidence type="ECO:0000256" key="1">
    <source>
        <dbReference type="ARBA" id="ARBA00006926"/>
    </source>
</evidence>
<feature type="domain" description="Thioredoxin" evidence="6">
    <location>
        <begin position="1"/>
        <end position="183"/>
    </location>
</feature>
<evidence type="ECO:0000256" key="4">
    <source>
        <dbReference type="PIRSR" id="PIRSR000303-1"/>
    </source>
</evidence>
<dbReference type="InterPro" id="IPR029759">
    <property type="entry name" value="GPX_AS"/>
</dbReference>
<evidence type="ECO:0000256" key="5">
    <source>
        <dbReference type="RuleBase" id="RU000499"/>
    </source>
</evidence>
<dbReference type="PROSITE" id="PS51352">
    <property type="entry name" value="THIOREDOXIN_2"/>
    <property type="match status" value="1"/>
</dbReference>
<dbReference type="PIRSF" id="PIRSF000303">
    <property type="entry name" value="Glutathion_perox"/>
    <property type="match status" value="1"/>
</dbReference>
<name>A0A4Y6UPK5_SACBS</name>
<dbReference type="PROSITE" id="PS00460">
    <property type="entry name" value="GLUTATHIONE_PEROXID_1"/>
    <property type="match status" value="1"/>
</dbReference>
<dbReference type="PANTHER" id="PTHR11592:SF78">
    <property type="entry name" value="GLUTATHIONE PEROXIDASE"/>
    <property type="match status" value="1"/>
</dbReference>
<dbReference type="PANTHER" id="PTHR11592">
    <property type="entry name" value="GLUTATHIONE PEROXIDASE"/>
    <property type="match status" value="1"/>
</dbReference>
<comment type="similarity">
    <text evidence="1 5">Belongs to the glutathione peroxidase family.</text>
</comment>
<evidence type="ECO:0000256" key="3">
    <source>
        <dbReference type="ARBA" id="ARBA00023002"/>
    </source>
</evidence>
<dbReference type="CDD" id="cd00340">
    <property type="entry name" value="GSH_Peroxidase"/>
    <property type="match status" value="1"/>
</dbReference>
<evidence type="ECO:0000259" key="6">
    <source>
        <dbReference type="PROSITE" id="PS51352"/>
    </source>
</evidence>
<dbReference type="GO" id="GO:0034599">
    <property type="term" value="P:cellular response to oxidative stress"/>
    <property type="evidence" value="ECO:0007669"/>
    <property type="project" value="TreeGrafter"/>
</dbReference>
<evidence type="ECO:0000256" key="2">
    <source>
        <dbReference type="ARBA" id="ARBA00022559"/>
    </source>
</evidence>
<dbReference type="FunFam" id="3.40.30.10:FF:000010">
    <property type="entry name" value="Glutathione peroxidase"/>
    <property type="match status" value="1"/>
</dbReference>
<keyword evidence="2 5" id="KW-0575">Peroxidase</keyword>
<dbReference type="InterPro" id="IPR013766">
    <property type="entry name" value="Thioredoxin_domain"/>
</dbReference>
<gene>
    <name evidence="7" type="ORF">FFV09_01175</name>
</gene>
<dbReference type="SUPFAM" id="SSF52833">
    <property type="entry name" value="Thioredoxin-like"/>
    <property type="match status" value="1"/>
</dbReference>
<dbReference type="InterPro" id="IPR000889">
    <property type="entry name" value="Glutathione_peroxidase"/>
</dbReference>
<proteinExistence type="inferred from homology"/>
<dbReference type="Pfam" id="PF00255">
    <property type="entry name" value="GSHPx"/>
    <property type="match status" value="1"/>
</dbReference>
<dbReference type="Gene3D" id="3.40.30.10">
    <property type="entry name" value="Glutaredoxin"/>
    <property type="match status" value="1"/>
</dbReference>
<dbReference type="InterPro" id="IPR036249">
    <property type="entry name" value="Thioredoxin-like_sf"/>
</dbReference>
<evidence type="ECO:0000313" key="7">
    <source>
        <dbReference type="EMBL" id="QDH19589.1"/>
    </source>
</evidence>
<accession>A0A4Y6UPK5</accession>
<protein>
    <recommendedName>
        <fullName evidence="5">Glutathione peroxidase</fullName>
    </recommendedName>
</protein>
<dbReference type="PROSITE" id="PS00763">
    <property type="entry name" value="GLUTATHIONE_PEROXID_2"/>
    <property type="match status" value="1"/>
</dbReference>
<dbReference type="Proteomes" id="UP000316968">
    <property type="component" value="Chromosome"/>
</dbReference>
<keyword evidence="3 5" id="KW-0560">Oxidoreductase</keyword>
<dbReference type="PRINTS" id="PR01011">
    <property type="entry name" value="GLUTPROXDASE"/>
</dbReference>
<dbReference type="KEGG" id="saca:FFV09_01175"/>
<dbReference type="AlphaFoldDB" id="A0A4Y6UPK5"/>
<reference evidence="7 8" key="1">
    <citation type="submission" date="2019-06" db="EMBL/GenBank/DDBJ databases">
        <title>Saccharibacillus brassicae sp. nov., an endophytic bacterium isolated from Chinese cabbage seeds (Brassica pekinensis).</title>
        <authorList>
            <person name="Jiang L."/>
            <person name="Lee J."/>
            <person name="Kim S.W."/>
        </authorList>
    </citation>
    <scope>NUCLEOTIDE SEQUENCE [LARGE SCALE GENOMIC DNA]</scope>
    <source>
        <strain evidence="8">KCTC 43072 / ATSA2</strain>
    </source>
</reference>
<dbReference type="OrthoDB" id="9789406at2"/>
<keyword evidence="8" id="KW-1185">Reference proteome</keyword>
<dbReference type="EMBL" id="CP041217">
    <property type="protein sequence ID" value="QDH19589.1"/>
    <property type="molecule type" value="Genomic_DNA"/>
</dbReference>
<dbReference type="GO" id="GO:0004601">
    <property type="term" value="F:peroxidase activity"/>
    <property type="evidence" value="ECO:0007669"/>
    <property type="project" value="UniProtKB-KW"/>
</dbReference>
<dbReference type="PROSITE" id="PS51355">
    <property type="entry name" value="GLUTATHIONE_PEROXID_3"/>
    <property type="match status" value="1"/>
</dbReference>
<sequence length="187" mass="21362">MSSIYDFSATSISGQQISLDSFRGKTVLIVNTASGCGFTFQFEDLQKLYDRYKERDFVILGFPCGQFADQELNTNDQIHTFCTLKYGVSFPMFEKVDVRDENAHPLFAYLAGTKPFKGFNPFHSVAKILLPLINERHPEYMPGDSIKWNFTKFLIDPEGRVIERYEATTDPIDMEDDIEKVLNAAKS</sequence>
<feature type="active site" evidence="4">
    <location>
        <position position="36"/>
    </location>
</feature>
<organism evidence="7 8">
    <name type="scientific">Saccharibacillus brassicae</name>
    <dbReference type="NCBI Taxonomy" id="2583377"/>
    <lineage>
        <taxon>Bacteria</taxon>
        <taxon>Bacillati</taxon>
        <taxon>Bacillota</taxon>
        <taxon>Bacilli</taxon>
        <taxon>Bacillales</taxon>
        <taxon>Paenibacillaceae</taxon>
        <taxon>Saccharibacillus</taxon>
    </lineage>
</organism>